<dbReference type="Proteomes" id="UP000095463">
    <property type="component" value="Unassembled WGS sequence"/>
</dbReference>
<protein>
    <submittedName>
        <fullName evidence="1">Uncharacterized protein</fullName>
    </submittedName>
</protein>
<dbReference type="AlphaFoldDB" id="A0A1E5XR35"/>
<reference evidence="1 2" key="1">
    <citation type="journal article" date="2015" name="Genome Announc.">
        <title>Genome Assemblies of Three Soil-Associated Devosia species: D. insulae, D. limi, and D. soli.</title>
        <authorList>
            <person name="Hassan Y.I."/>
            <person name="Lepp D."/>
            <person name="Zhou T."/>
        </authorList>
    </citation>
    <scope>NUCLEOTIDE SEQUENCE [LARGE SCALE GENOMIC DNA]</scope>
    <source>
        <strain evidence="1 2">DS-56</strain>
    </source>
</reference>
<name>A0A1E5XR35_9HYPH</name>
<dbReference type="OrthoDB" id="7951160at2"/>
<dbReference type="EMBL" id="LAJE02000172">
    <property type="protein sequence ID" value="OEO31067.1"/>
    <property type="molecule type" value="Genomic_DNA"/>
</dbReference>
<evidence type="ECO:0000313" key="1">
    <source>
        <dbReference type="EMBL" id="OEO31067.1"/>
    </source>
</evidence>
<accession>A0A1E5XR35</accession>
<sequence length="72" mass="8208">MNDLDNHELVELLAMLRRSDEIVDTQRLTNFSDATLLAVINPLGDGRLVTNVPSFVAVREELRRRGLLPRDH</sequence>
<comment type="caution">
    <text evidence="1">The sequence shown here is derived from an EMBL/GenBank/DDBJ whole genome shotgun (WGS) entry which is preliminary data.</text>
</comment>
<evidence type="ECO:0000313" key="2">
    <source>
        <dbReference type="Proteomes" id="UP000095463"/>
    </source>
</evidence>
<organism evidence="1 2">
    <name type="scientific">Devosia insulae DS-56</name>
    <dbReference type="NCBI Taxonomy" id="1116389"/>
    <lineage>
        <taxon>Bacteria</taxon>
        <taxon>Pseudomonadati</taxon>
        <taxon>Pseudomonadota</taxon>
        <taxon>Alphaproteobacteria</taxon>
        <taxon>Hyphomicrobiales</taxon>
        <taxon>Devosiaceae</taxon>
        <taxon>Devosia</taxon>
    </lineage>
</organism>
<keyword evidence="2" id="KW-1185">Reference proteome</keyword>
<dbReference type="RefSeq" id="WP_069909725.1">
    <property type="nucleotide sequence ID" value="NZ_LAJE02000172.1"/>
</dbReference>
<proteinExistence type="predicted"/>
<gene>
    <name evidence="1" type="ORF">VW23_018030</name>
</gene>